<evidence type="ECO:0000313" key="10">
    <source>
        <dbReference type="Proteomes" id="UP000749646"/>
    </source>
</evidence>
<feature type="compositionally biased region" description="Low complexity" evidence="7">
    <location>
        <begin position="38"/>
        <end position="71"/>
    </location>
</feature>
<feature type="domain" description="Transforming acidic coiled-coil-containing protein C-terminal" evidence="8">
    <location>
        <begin position="801"/>
        <end position="985"/>
    </location>
</feature>
<dbReference type="Proteomes" id="UP000749646">
    <property type="component" value="Unassembled WGS sequence"/>
</dbReference>
<proteinExistence type="inferred from homology"/>
<dbReference type="InterPro" id="IPR007707">
    <property type="entry name" value="TACC_C"/>
</dbReference>
<reference evidence="9" key="1">
    <citation type="journal article" date="2020" name="Fungal Divers.">
        <title>Resolving the Mortierellaceae phylogeny through synthesis of multi-gene phylogenetics and phylogenomics.</title>
        <authorList>
            <person name="Vandepol N."/>
            <person name="Liber J."/>
            <person name="Desiro A."/>
            <person name="Na H."/>
            <person name="Kennedy M."/>
            <person name="Barry K."/>
            <person name="Grigoriev I.V."/>
            <person name="Miller A.N."/>
            <person name="O'Donnell K."/>
            <person name="Stajich J.E."/>
            <person name="Bonito G."/>
        </authorList>
    </citation>
    <scope>NUCLEOTIDE SEQUENCE</scope>
    <source>
        <strain evidence="9">MES-2147</strain>
    </source>
</reference>
<keyword evidence="3" id="KW-0963">Cytoplasm</keyword>
<feature type="compositionally biased region" description="Low complexity" evidence="7">
    <location>
        <begin position="396"/>
        <end position="406"/>
    </location>
</feature>
<feature type="compositionally biased region" description="Basic and acidic residues" evidence="7">
    <location>
        <begin position="370"/>
        <end position="391"/>
    </location>
</feature>
<comment type="caution">
    <text evidence="9">The sequence shown here is derived from an EMBL/GenBank/DDBJ whole genome shotgun (WGS) entry which is preliminary data.</text>
</comment>
<dbReference type="Gene3D" id="1.20.5.1700">
    <property type="match status" value="1"/>
</dbReference>
<feature type="compositionally biased region" description="Polar residues" evidence="7">
    <location>
        <begin position="341"/>
        <end position="359"/>
    </location>
</feature>
<feature type="region of interest" description="Disordered" evidence="7">
    <location>
        <begin position="38"/>
        <end position="127"/>
    </location>
</feature>
<feature type="compositionally biased region" description="Polar residues" evidence="7">
    <location>
        <begin position="218"/>
        <end position="236"/>
    </location>
</feature>
<keyword evidence="5" id="KW-0206">Cytoskeleton</keyword>
<evidence type="ECO:0000256" key="4">
    <source>
        <dbReference type="ARBA" id="ARBA00023054"/>
    </source>
</evidence>
<dbReference type="OrthoDB" id="10255048at2759"/>
<name>A0A9P6LXS7_9FUNG</name>
<feature type="compositionally biased region" description="Polar residues" evidence="7">
    <location>
        <begin position="462"/>
        <end position="478"/>
    </location>
</feature>
<feature type="compositionally biased region" description="Polar residues" evidence="7">
    <location>
        <begin position="177"/>
        <end position="189"/>
    </location>
</feature>
<dbReference type="GO" id="GO:0005856">
    <property type="term" value="C:cytoskeleton"/>
    <property type="evidence" value="ECO:0007669"/>
    <property type="project" value="UniProtKB-SubCell"/>
</dbReference>
<dbReference type="EMBL" id="JAAAHW010007150">
    <property type="protein sequence ID" value="KAF9950733.1"/>
    <property type="molecule type" value="Genomic_DNA"/>
</dbReference>
<evidence type="ECO:0000259" key="8">
    <source>
        <dbReference type="Pfam" id="PF05010"/>
    </source>
</evidence>
<evidence type="ECO:0000256" key="1">
    <source>
        <dbReference type="ARBA" id="ARBA00004245"/>
    </source>
</evidence>
<gene>
    <name evidence="9" type="ORF">BGZ65_006407</name>
</gene>
<feature type="compositionally biased region" description="Low complexity" evidence="7">
    <location>
        <begin position="246"/>
        <end position="272"/>
    </location>
</feature>
<feature type="region of interest" description="Disordered" evidence="7">
    <location>
        <begin position="442"/>
        <end position="523"/>
    </location>
</feature>
<feature type="compositionally biased region" description="Basic and acidic residues" evidence="7">
    <location>
        <begin position="163"/>
        <end position="172"/>
    </location>
</feature>
<keyword evidence="10" id="KW-1185">Reference proteome</keyword>
<evidence type="ECO:0000313" key="9">
    <source>
        <dbReference type="EMBL" id="KAF9950733.1"/>
    </source>
</evidence>
<organism evidence="9 10">
    <name type="scientific">Modicella reniformis</name>
    <dbReference type="NCBI Taxonomy" id="1440133"/>
    <lineage>
        <taxon>Eukaryota</taxon>
        <taxon>Fungi</taxon>
        <taxon>Fungi incertae sedis</taxon>
        <taxon>Mucoromycota</taxon>
        <taxon>Mortierellomycotina</taxon>
        <taxon>Mortierellomycetes</taxon>
        <taxon>Mortierellales</taxon>
        <taxon>Mortierellaceae</taxon>
        <taxon>Modicella</taxon>
    </lineage>
</organism>
<protein>
    <recommendedName>
        <fullName evidence="8">Transforming acidic coiled-coil-containing protein C-terminal domain-containing protein</fullName>
    </recommendedName>
</protein>
<evidence type="ECO:0000256" key="7">
    <source>
        <dbReference type="SAM" id="MobiDB-lite"/>
    </source>
</evidence>
<feature type="region of interest" description="Disordered" evidence="7">
    <location>
        <begin position="154"/>
        <end position="281"/>
    </location>
</feature>
<feature type="coiled-coil region" evidence="6">
    <location>
        <begin position="801"/>
        <end position="973"/>
    </location>
</feature>
<dbReference type="Pfam" id="PF05010">
    <property type="entry name" value="TACC_C"/>
    <property type="match status" value="1"/>
</dbReference>
<sequence>MDPENSPELPPLKRGTYDLDAILAAAENAEFAIPPMASKSAFNSNPFASSSPSAFRSNFNSSASPSINNSPYPTPSNEDYPSPSMEQSQPVAPRKPLGSTTTRKRASAFKNPLNKFSAPKKPDLESTVDNLIDSPGTTLGTGIGHNGFSHHGDLSGDITGADNEDRSFDNKKGMINNFDSAHSPDSSMTVGRKSRLRTTPFNRVGSPGAHSPHLDAGSSPSRASSPVNVSSNSLTVANELAVTPLSSRPTSRPTSRSNSRPTSRPSSRVSNNHLHSRQISTDSLNSYNVVVDLDDDDHDHPAHVSFIVDPEYRKILDGKIEDPFSPSMGATDPDSDAKLSSLMQQSSPFGSIMSTSRGQSPAFRSRRHRQTEAGDESHIEDDALSDKEHNPKFRTSRTGTRTPSSPLARAVTRASPRQHVESMVLGAPANAGAQLSLDQIVRGDKSPDGRSNGQQRTEKETSLSTQAPQSTDQQNDTQLKPLPADHVSKDSDSNNMPSQASAPQPASTPPKANGDSGEPNTAIEKGKQNFANVGRVEVDIVIQDVDVKDEPGSIGENSLNRDDTDDAQALTDGEQQLHDSLDFPEIQARSFADWMSSSAEISKLDINASAGSGELQPSSLGMDITTPTLGTSLLSKPGDANVLTSSYTPPPSTTDAAAAKRTTLLEKRSSLMGDLLARVARGRHTTDANLKISAAEKEKAALPSDSANSTSMGPSVTFANDVKIVEKSPEEEEGSDTIARLESKDQGLVRRPSGLMLSSRIRDSTNLDAPRYSIREMEDMKKNVRMDLRIEITNEIREEYERSAEQEASLFQAEIEELKEVLAHEKKEKDQLKGVLDEYESSFADIAVSTAGEIQTLKEQNRRLTESRDETQEAFVLLKSRYDELKNLNYKHVENADILRKAIETLKQDYETSESRYDSLKAHADTRLLQASQEMEQVRILQENEVAMLKNQLSRLDMEMRTLDRELDAKTKQNDELMLFSEELIAKLS</sequence>
<keyword evidence="4 6" id="KW-0175">Coiled coil</keyword>
<evidence type="ECO:0000256" key="3">
    <source>
        <dbReference type="ARBA" id="ARBA00022490"/>
    </source>
</evidence>
<accession>A0A9P6LXS7</accession>
<comment type="subcellular location">
    <subcellularLocation>
        <location evidence="1">Cytoplasm</location>
        <location evidence="1">Cytoskeleton</location>
    </subcellularLocation>
</comment>
<evidence type="ECO:0000256" key="5">
    <source>
        <dbReference type="ARBA" id="ARBA00023212"/>
    </source>
</evidence>
<feature type="region of interest" description="Disordered" evidence="7">
    <location>
        <begin position="319"/>
        <end position="418"/>
    </location>
</feature>
<evidence type="ECO:0000256" key="2">
    <source>
        <dbReference type="ARBA" id="ARBA00009423"/>
    </source>
</evidence>
<dbReference type="AlphaFoldDB" id="A0A9P6LXS7"/>
<evidence type="ECO:0000256" key="6">
    <source>
        <dbReference type="SAM" id="Coils"/>
    </source>
</evidence>
<feature type="compositionally biased region" description="Polar residues" evidence="7">
    <location>
        <begin position="75"/>
        <end position="90"/>
    </location>
</feature>
<comment type="similarity">
    <text evidence="2">Belongs to the TACC family.</text>
</comment>